<accession>A0A4Q9M8V3</accession>
<feature type="non-terminal residue" evidence="1">
    <location>
        <position position="1"/>
    </location>
</feature>
<proteinExistence type="predicted"/>
<reference evidence="1" key="1">
    <citation type="submission" date="2019-01" db="EMBL/GenBank/DDBJ databases">
        <title>Draft genome sequences of three monokaryotic isolates of the white-rot basidiomycete fungus Dichomitus squalens.</title>
        <authorList>
            <consortium name="DOE Joint Genome Institute"/>
            <person name="Lopez S.C."/>
            <person name="Andreopoulos B."/>
            <person name="Pangilinan J."/>
            <person name="Lipzen A."/>
            <person name="Riley R."/>
            <person name="Ahrendt S."/>
            <person name="Ng V."/>
            <person name="Barry K."/>
            <person name="Daum C."/>
            <person name="Grigoriev I.V."/>
            <person name="Hilden K.S."/>
            <person name="Makela M.R."/>
            <person name="de Vries R.P."/>
        </authorList>
    </citation>
    <scope>NUCLEOTIDE SEQUENCE [LARGE SCALE GENOMIC DNA]</scope>
    <source>
        <strain evidence="1">OM18370.1</strain>
    </source>
</reference>
<gene>
    <name evidence="1" type="ORF">BD311DRAFT_770104</name>
</gene>
<evidence type="ECO:0000313" key="1">
    <source>
        <dbReference type="EMBL" id="TBU22588.1"/>
    </source>
</evidence>
<protein>
    <submittedName>
        <fullName evidence="1">Uncharacterized protein</fullName>
    </submittedName>
</protein>
<sequence length="116" mass="12699">CVLPRIIISQTGRSPTKGPGHRGAFPSSHLILFFASDDPEQAMMQRNLHDFDRLNIGQTPGPDAAAPTELCRGFHTIADSPTARPQRPETNVSLFQLRRSVASENSLSIIIKRPAV</sequence>
<dbReference type="EMBL" id="ML143536">
    <property type="protein sequence ID" value="TBU22588.1"/>
    <property type="molecule type" value="Genomic_DNA"/>
</dbReference>
<name>A0A4Q9M8V3_9APHY</name>
<dbReference type="AlphaFoldDB" id="A0A4Q9M8V3"/>
<dbReference type="Proteomes" id="UP000292957">
    <property type="component" value="Unassembled WGS sequence"/>
</dbReference>
<organism evidence="1">
    <name type="scientific">Dichomitus squalens</name>
    <dbReference type="NCBI Taxonomy" id="114155"/>
    <lineage>
        <taxon>Eukaryota</taxon>
        <taxon>Fungi</taxon>
        <taxon>Dikarya</taxon>
        <taxon>Basidiomycota</taxon>
        <taxon>Agaricomycotina</taxon>
        <taxon>Agaricomycetes</taxon>
        <taxon>Polyporales</taxon>
        <taxon>Polyporaceae</taxon>
        <taxon>Dichomitus</taxon>
    </lineage>
</organism>